<dbReference type="Proteomes" id="UP000317573">
    <property type="component" value="Unassembled WGS sequence"/>
</dbReference>
<dbReference type="SUPFAM" id="SSF54631">
    <property type="entry name" value="CBS-domain pair"/>
    <property type="match status" value="1"/>
</dbReference>
<dbReference type="InterPro" id="IPR000644">
    <property type="entry name" value="CBS_dom"/>
</dbReference>
<evidence type="ECO:0000313" key="5">
    <source>
        <dbReference type="Proteomes" id="UP000317573"/>
    </source>
</evidence>
<gene>
    <name evidence="4" type="ORF">L618_002400000310</name>
</gene>
<dbReference type="EMBL" id="VLJT01000022">
    <property type="protein sequence ID" value="TWH16427.1"/>
    <property type="molecule type" value="Genomic_DNA"/>
</dbReference>
<evidence type="ECO:0000256" key="1">
    <source>
        <dbReference type="ARBA" id="ARBA00023122"/>
    </source>
</evidence>
<name>A0A562E3S7_RHORH</name>
<comment type="caution">
    <text evidence="4">The sequence shown here is derived from an EMBL/GenBank/DDBJ whole genome shotgun (WGS) entry which is preliminary data.</text>
</comment>
<dbReference type="InterPro" id="IPR046342">
    <property type="entry name" value="CBS_dom_sf"/>
</dbReference>
<dbReference type="Pfam" id="PF00571">
    <property type="entry name" value="CBS"/>
    <property type="match status" value="2"/>
</dbReference>
<dbReference type="InterPro" id="IPR051257">
    <property type="entry name" value="Diverse_CBS-Domain"/>
</dbReference>
<proteinExistence type="predicted"/>
<dbReference type="Gene3D" id="3.10.580.10">
    <property type="entry name" value="CBS-domain"/>
    <property type="match status" value="1"/>
</dbReference>
<dbReference type="PROSITE" id="PS51371">
    <property type="entry name" value="CBS"/>
    <property type="match status" value="2"/>
</dbReference>
<evidence type="ECO:0000313" key="4">
    <source>
        <dbReference type="EMBL" id="TWH16427.1"/>
    </source>
</evidence>
<accession>A0A562E3S7</accession>
<organism evidence="4 5">
    <name type="scientific">Rhodococcus rhodochrous J45</name>
    <dbReference type="NCBI Taxonomy" id="935266"/>
    <lineage>
        <taxon>Bacteria</taxon>
        <taxon>Bacillati</taxon>
        <taxon>Actinomycetota</taxon>
        <taxon>Actinomycetes</taxon>
        <taxon>Mycobacteriales</taxon>
        <taxon>Nocardiaceae</taxon>
        <taxon>Rhodococcus</taxon>
    </lineage>
</organism>
<keyword evidence="1 2" id="KW-0129">CBS domain</keyword>
<evidence type="ECO:0000256" key="2">
    <source>
        <dbReference type="PROSITE-ProRule" id="PRU00703"/>
    </source>
</evidence>
<feature type="domain" description="CBS" evidence="3">
    <location>
        <begin position="7"/>
        <end position="62"/>
    </location>
</feature>
<dbReference type="PANTHER" id="PTHR43080:SF29">
    <property type="entry name" value="OS02G0818000 PROTEIN"/>
    <property type="match status" value="1"/>
</dbReference>
<evidence type="ECO:0000259" key="3">
    <source>
        <dbReference type="PROSITE" id="PS51371"/>
    </source>
</evidence>
<dbReference type="SMART" id="SM00116">
    <property type="entry name" value="CBS"/>
    <property type="match status" value="2"/>
</dbReference>
<dbReference type="AlphaFoldDB" id="A0A562E3S7"/>
<dbReference type="PANTHER" id="PTHR43080">
    <property type="entry name" value="CBS DOMAIN-CONTAINING PROTEIN CBSX3, MITOCHONDRIAL"/>
    <property type="match status" value="1"/>
</dbReference>
<sequence length="184" mass="19747">MHARHIMSIPVTTVGPTTSIDDCLRIADESGFTALPVVEDEHLVGIVSEGDLLREKFHNHPRTEGTAADAMTSPVVAMTPETEVSALASAMLRSGLRAIPIVENGKIVGIVTRRDLLSLLTMDDTRILHEVQHRLDVYAGPHRWTATVTDGRVDVSGADAEESERRVVAALAETVPGVTGVRVG</sequence>
<dbReference type="RefSeq" id="WP_026061932.1">
    <property type="nucleotide sequence ID" value="NZ_VLJT01000022.1"/>
</dbReference>
<reference evidence="4 5" key="1">
    <citation type="submission" date="2019-07" db="EMBL/GenBank/DDBJ databases">
        <title>Genome sequencing of lignin-degrading bacterial isolates.</title>
        <authorList>
            <person name="Gladden J."/>
        </authorList>
    </citation>
    <scope>NUCLEOTIDE SEQUENCE [LARGE SCALE GENOMIC DNA]</scope>
    <source>
        <strain evidence="4 5">J45</strain>
    </source>
</reference>
<feature type="domain" description="CBS" evidence="3">
    <location>
        <begin position="71"/>
        <end position="127"/>
    </location>
</feature>
<protein>
    <submittedName>
        <fullName evidence="4">CBS-domain-containing membrane protein</fullName>
    </submittedName>
</protein>